<proteinExistence type="predicted"/>
<sequence length="61" mass="6723">MIQWRKSSRSQGAGECVEVSVNARQATLIRDSKDPSGPHLAFRHDDIAGLFARIKDGTLDL</sequence>
<evidence type="ECO:0000313" key="3">
    <source>
        <dbReference type="Proteomes" id="UP000572680"/>
    </source>
</evidence>
<gene>
    <name evidence="2" type="ORF">HNR61_001007</name>
</gene>
<protein>
    <recommendedName>
        <fullName evidence="1">DUF397 domain-containing protein</fullName>
    </recommendedName>
</protein>
<reference evidence="2 3" key="1">
    <citation type="submission" date="2020-08" db="EMBL/GenBank/DDBJ databases">
        <title>Genomic Encyclopedia of Type Strains, Phase IV (KMG-IV): sequencing the most valuable type-strain genomes for metagenomic binning, comparative biology and taxonomic classification.</title>
        <authorList>
            <person name="Goeker M."/>
        </authorList>
    </citation>
    <scope>NUCLEOTIDE SEQUENCE [LARGE SCALE GENOMIC DNA]</scope>
    <source>
        <strain evidence="2 3">DSM 44197</strain>
    </source>
</reference>
<name>A0A7W3QJE9_ACTNM</name>
<accession>A0A7W3QJE9</accession>
<evidence type="ECO:0000259" key="1">
    <source>
        <dbReference type="Pfam" id="PF04149"/>
    </source>
</evidence>
<dbReference type="EMBL" id="JACJIA010000001">
    <property type="protein sequence ID" value="MBA8949409.1"/>
    <property type="molecule type" value="Genomic_DNA"/>
</dbReference>
<organism evidence="2 3">
    <name type="scientific">Actinomadura namibiensis</name>
    <dbReference type="NCBI Taxonomy" id="182080"/>
    <lineage>
        <taxon>Bacteria</taxon>
        <taxon>Bacillati</taxon>
        <taxon>Actinomycetota</taxon>
        <taxon>Actinomycetes</taxon>
        <taxon>Streptosporangiales</taxon>
        <taxon>Thermomonosporaceae</taxon>
        <taxon>Actinomadura</taxon>
    </lineage>
</organism>
<dbReference type="Proteomes" id="UP000572680">
    <property type="component" value="Unassembled WGS sequence"/>
</dbReference>
<dbReference type="Pfam" id="PF04149">
    <property type="entry name" value="DUF397"/>
    <property type="match status" value="1"/>
</dbReference>
<dbReference type="RefSeq" id="WP_067813216.1">
    <property type="nucleotide sequence ID" value="NZ_BAAALP010000090.1"/>
</dbReference>
<keyword evidence="3" id="KW-1185">Reference proteome</keyword>
<comment type="caution">
    <text evidence="2">The sequence shown here is derived from an EMBL/GenBank/DDBJ whole genome shotgun (WGS) entry which is preliminary data.</text>
</comment>
<dbReference type="InterPro" id="IPR007278">
    <property type="entry name" value="DUF397"/>
</dbReference>
<dbReference type="AlphaFoldDB" id="A0A7W3QJE9"/>
<evidence type="ECO:0000313" key="2">
    <source>
        <dbReference type="EMBL" id="MBA8949409.1"/>
    </source>
</evidence>
<feature type="domain" description="DUF397" evidence="1">
    <location>
        <begin position="3"/>
        <end position="55"/>
    </location>
</feature>